<reference evidence="5" key="2">
    <citation type="submission" date="2021-04" db="EMBL/GenBank/DDBJ databases">
        <authorList>
            <person name="Gilroy R."/>
        </authorList>
    </citation>
    <scope>NUCLEOTIDE SEQUENCE</scope>
    <source>
        <strain evidence="5">CHK130-7132</strain>
    </source>
</reference>
<dbReference type="PANTHER" id="PTHR42796">
    <property type="entry name" value="FUMARYLACETOACETATE HYDROLASE DOMAIN-CONTAINING PROTEIN 2A-RELATED"/>
    <property type="match status" value="1"/>
</dbReference>
<dbReference type="InterPro" id="IPR018833">
    <property type="entry name" value="Rv2993c-like_N"/>
</dbReference>
<organism evidence="5 6">
    <name type="scientific">Candidatus Brachybacterium intestinipullorum</name>
    <dbReference type="NCBI Taxonomy" id="2838512"/>
    <lineage>
        <taxon>Bacteria</taxon>
        <taxon>Bacillati</taxon>
        <taxon>Actinomycetota</taxon>
        <taxon>Actinomycetes</taxon>
        <taxon>Micrococcales</taxon>
        <taxon>Dermabacteraceae</taxon>
        <taxon>Brachybacterium</taxon>
    </lineage>
</organism>
<dbReference type="GO" id="GO:0046872">
    <property type="term" value="F:metal ion binding"/>
    <property type="evidence" value="ECO:0007669"/>
    <property type="project" value="UniProtKB-KW"/>
</dbReference>
<dbReference type="Gene3D" id="2.30.30.370">
    <property type="entry name" value="FAH"/>
    <property type="match status" value="1"/>
</dbReference>
<gene>
    <name evidence="5" type="ORF">H9932_07510</name>
</gene>
<dbReference type="GO" id="GO:0016853">
    <property type="term" value="F:isomerase activity"/>
    <property type="evidence" value="ECO:0007669"/>
    <property type="project" value="UniProtKB-ARBA"/>
</dbReference>
<proteinExistence type="inferred from homology"/>
<dbReference type="FunFam" id="3.90.850.10:FF:000002">
    <property type="entry name" value="2-hydroxyhepta-2,4-diene-1,7-dioate isomerase"/>
    <property type="match status" value="1"/>
</dbReference>
<feature type="domain" description="Rv2993c-like N-terminal" evidence="4">
    <location>
        <begin position="1"/>
        <end position="55"/>
    </location>
</feature>
<evidence type="ECO:0000256" key="1">
    <source>
        <dbReference type="ARBA" id="ARBA00010211"/>
    </source>
</evidence>
<dbReference type="GO" id="GO:0016787">
    <property type="term" value="F:hydrolase activity"/>
    <property type="evidence" value="ECO:0007669"/>
    <property type="project" value="UniProtKB-KW"/>
</dbReference>
<dbReference type="InterPro" id="IPR051121">
    <property type="entry name" value="FAH"/>
</dbReference>
<dbReference type="Pfam" id="PF01557">
    <property type="entry name" value="FAA_hydrolase"/>
    <property type="match status" value="1"/>
</dbReference>
<protein>
    <submittedName>
        <fullName evidence="5">Fumarylacetoacetate hydrolase family protein</fullName>
    </submittedName>
</protein>
<evidence type="ECO:0000259" key="4">
    <source>
        <dbReference type="Pfam" id="PF10370"/>
    </source>
</evidence>
<dbReference type="SUPFAM" id="SSF56529">
    <property type="entry name" value="FAH"/>
    <property type="match status" value="1"/>
</dbReference>
<keyword evidence="5" id="KW-0378">Hydrolase</keyword>
<dbReference type="EMBL" id="DWWC01000145">
    <property type="protein sequence ID" value="HJC69511.1"/>
    <property type="molecule type" value="Genomic_DNA"/>
</dbReference>
<evidence type="ECO:0000259" key="3">
    <source>
        <dbReference type="Pfam" id="PF01557"/>
    </source>
</evidence>
<evidence type="ECO:0000256" key="2">
    <source>
        <dbReference type="ARBA" id="ARBA00022723"/>
    </source>
</evidence>
<dbReference type="PANTHER" id="PTHR42796:SF4">
    <property type="entry name" value="FUMARYLACETOACETATE HYDROLASE DOMAIN-CONTAINING PROTEIN 2A"/>
    <property type="match status" value="1"/>
</dbReference>
<dbReference type="InterPro" id="IPR011234">
    <property type="entry name" value="Fumarylacetoacetase-like_C"/>
</dbReference>
<comment type="caution">
    <text evidence="5">The sequence shown here is derived from an EMBL/GenBank/DDBJ whole genome shotgun (WGS) entry which is preliminary data.</text>
</comment>
<dbReference type="AlphaFoldDB" id="A0A9D2PZE9"/>
<dbReference type="Pfam" id="PF10370">
    <property type="entry name" value="Rv2993c-like_N"/>
    <property type="match status" value="1"/>
</dbReference>
<dbReference type="GO" id="GO:0019752">
    <property type="term" value="P:carboxylic acid metabolic process"/>
    <property type="evidence" value="ECO:0007669"/>
    <property type="project" value="UniProtKB-ARBA"/>
</dbReference>
<dbReference type="Gene3D" id="3.90.850.10">
    <property type="entry name" value="Fumarylacetoacetase-like, C-terminal domain"/>
    <property type="match status" value="1"/>
</dbReference>
<evidence type="ECO:0000313" key="6">
    <source>
        <dbReference type="Proteomes" id="UP000823854"/>
    </source>
</evidence>
<sequence>MRIARFTTGEDPMFGIVQSKDGQDMVYGITGDPLYTEIRPTGKILPLEDVRLLAPVIPRSKVVCVGRNYAAHAAELGNEVPDQALYFLKPNTAVVGPGDPVVIPSYSQEVSLEAELAVVIKRMAKDLAPEQVADHVLGCTCANDLTARDSQREEDQWFRAKAFDTSCPIGPWIETDLDLTAPAGLSITSAVDGETAQSGTTADMLRGVPELIAEISSVVTLLPGDLVLTGTPAGVRTVEAGSRIDVEIEGIGTLSNPLVRR</sequence>
<reference evidence="5" key="1">
    <citation type="journal article" date="2021" name="PeerJ">
        <title>Extensive microbial diversity within the chicken gut microbiome revealed by metagenomics and culture.</title>
        <authorList>
            <person name="Gilroy R."/>
            <person name="Ravi A."/>
            <person name="Getino M."/>
            <person name="Pursley I."/>
            <person name="Horton D.L."/>
            <person name="Alikhan N.F."/>
            <person name="Baker D."/>
            <person name="Gharbi K."/>
            <person name="Hall N."/>
            <person name="Watson M."/>
            <person name="Adriaenssens E.M."/>
            <person name="Foster-Nyarko E."/>
            <person name="Jarju S."/>
            <person name="Secka A."/>
            <person name="Antonio M."/>
            <person name="Oren A."/>
            <person name="Chaudhuri R.R."/>
            <person name="La Ragione R."/>
            <person name="Hildebrand F."/>
            <person name="Pallen M.J."/>
        </authorList>
    </citation>
    <scope>NUCLEOTIDE SEQUENCE</scope>
    <source>
        <strain evidence="5">CHK130-7132</strain>
    </source>
</reference>
<name>A0A9D2PZE9_9MICO</name>
<comment type="similarity">
    <text evidence="1">Belongs to the FAH family.</text>
</comment>
<accession>A0A9D2PZE9</accession>
<dbReference type="InterPro" id="IPR036663">
    <property type="entry name" value="Fumarylacetoacetase_C_sf"/>
</dbReference>
<feature type="domain" description="Fumarylacetoacetase-like C-terminal" evidence="3">
    <location>
        <begin position="61"/>
        <end position="258"/>
    </location>
</feature>
<evidence type="ECO:0000313" key="5">
    <source>
        <dbReference type="EMBL" id="HJC69511.1"/>
    </source>
</evidence>
<dbReference type="Proteomes" id="UP000823854">
    <property type="component" value="Unassembled WGS sequence"/>
</dbReference>
<keyword evidence="2" id="KW-0479">Metal-binding</keyword>